<sequence>PLKKAKKLKASTANMNFKKGSASTGWYSLELAAMKNQILLCKDMCNKYSNDQLLLLFKNLKRHYRLALRAAKIQKNEEIIEHSYNKCKAAWNIINKTAKRSPVNNLGSSIQPDDFNNYFITAVEDISLKVKASPESAVQCLK</sequence>
<organism evidence="1">
    <name type="scientific">Homalodisca liturata</name>
    <dbReference type="NCBI Taxonomy" id="320908"/>
    <lineage>
        <taxon>Eukaryota</taxon>
        <taxon>Metazoa</taxon>
        <taxon>Ecdysozoa</taxon>
        <taxon>Arthropoda</taxon>
        <taxon>Hexapoda</taxon>
        <taxon>Insecta</taxon>
        <taxon>Pterygota</taxon>
        <taxon>Neoptera</taxon>
        <taxon>Paraneoptera</taxon>
        <taxon>Hemiptera</taxon>
        <taxon>Auchenorrhyncha</taxon>
        <taxon>Membracoidea</taxon>
        <taxon>Cicadellidae</taxon>
        <taxon>Cicadellinae</taxon>
        <taxon>Proconiini</taxon>
        <taxon>Homalodisca</taxon>
    </lineage>
</organism>
<dbReference type="EMBL" id="GECU01025084">
    <property type="protein sequence ID" value="JAS82622.1"/>
    <property type="molecule type" value="Transcribed_RNA"/>
</dbReference>
<evidence type="ECO:0000313" key="1">
    <source>
        <dbReference type="EMBL" id="JAS82622.1"/>
    </source>
</evidence>
<feature type="non-terminal residue" evidence="1">
    <location>
        <position position="1"/>
    </location>
</feature>
<accession>A0A1B6I6S2</accession>
<gene>
    <name evidence="1" type="ORF">g.8363</name>
</gene>
<protein>
    <submittedName>
        <fullName evidence="1">Uncharacterized protein</fullName>
    </submittedName>
</protein>
<proteinExistence type="predicted"/>
<reference evidence="1" key="1">
    <citation type="submission" date="2015-11" db="EMBL/GenBank/DDBJ databases">
        <title>De novo transcriptome assembly of four potential Pierce s Disease insect vectors from Arizona vineyards.</title>
        <authorList>
            <person name="Tassone E.E."/>
        </authorList>
    </citation>
    <scope>NUCLEOTIDE SEQUENCE</scope>
</reference>
<feature type="non-terminal residue" evidence="1">
    <location>
        <position position="142"/>
    </location>
</feature>
<dbReference type="AlphaFoldDB" id="A0A1B6I6S2"/>
<name>A0A1B6I6S2_9HEMI</name>